<feature type="transmembrane region" description="Helical" evidence="5">
    <location>
        <begin position="76"/>
        <end position="96"/>
    </location>
</feature>
<sequence>MSFPHIDLLYSASGLAVGFLVGLTGVGGGSLMTPLLVLLFGIHPATAVGTDLLYAAATKSAGTLVHGLKGSVDWRVTGRLAAGSIPAAAITLFLLHRYGLNTPAAARVIQLVLGYALLITALSLVFRPQLARFAYKTGMAREARGGDSGAAGRETRTIGWTVLTGAVLGVLVSITSVGAGAIGVTVLLLLYPRLATARIVGSDIAHAVPLTLIAGTGHWLLGSVDWSLLVSLLVGSLPGIVIGSLLSARAPEVLLRNVLAATLVLVGMKLVFS</sequence>
<dbReference type="PANTHER" id="PTHR43701:SF2">
    <property type="entry name" value="MEMBRANE TRANSPORTER PROTEIN YJNA-RELATED"/>
    <property type="match status" value="1"/>
</dbReference>
<dbReference type="Pfam" id="PF01925">
    <property type="entry name" value="TauE"/>
    <property type="match status" value="1"/>
</dbReference>
<dbReference type="PANTHER" id="PTHR43701">
    <property type="entry name" value="MEMBRANE TRANSPORTER PROTEIN MJ0441-RELATED"/>
    <property type="match status" value="1"/>
</dbReference>
<evidence type="ECO:0000313" key="7">
    <source>
        <dbReference type="Proteomes" id="UP000194546"/>
    </source>
</evidence>
<dbReference type="AlphaFoldDB" id="A0A242MFN5"/>
<evidence type="ECO:0000256" key="5">
    <source>
        <dbReference type="RuleBase" id="RU363041"/>
    </source>
</evidence>
<comment type="caution">
    <text evidence="6">The sequence shown here is derived from an EMBL/GenBank/DDBJ whole genome shotgun (WGS) entry which is preliminary data.</text>
</comment>
<dbReference type="RefSeq" id="WP_086382777.1">
    <property type="nucleotide sequence ID" value="NZ_NBTY01000144.1"/>
</dbReference>
<feature type="transmembrane region" description="Helical" evidence="5">
    <location>
        <begin position="35"/>
        <end position="56"/>
    </location>
</feature>
<dbReference type="InterPro" id="IPR002781">
    <property type="entry name" value="TM_pro_TauE-like"/>
</dbReference>
<organism evidence="6 7">
    <name type="scientific">Caballeronia sordidicola</name>
    <name type="common">Burkholderia sordidicola</name>
    <dbReference type="NCBI Taxonomy" id="196367"/>
    <lineage>
        <taxon>Bacteria</taxon>
        <taxon>Pseudomonadati</taxon>
        <taxon>Pseudomonadota</taxon>
        <taxon>Betaproteobacteria</taxon>
        <taxon>Burkholderiales</taxon>
        <taxon>Burkholderiaceae</taxon>
        <taxon>Caballeronia</taxon>
    </lineage>
</organism>
<feature type="transmembrane region" description="Helical" evidence="5">
    <location>
        <begin position="6"/>
        <end position="28"/>
    </location>
</feature>
<feature type="transmembrane region" description="Helical" evidence="5">
    <location>
        <begin position="203"/>
        <end position="220"/>
    </location>
</feature>
<reference evidence="6 7" key="1">
    <citation type="submission" date="2017-03" db="EMBL/GenBank/DDBJ databases">
        <title>Genome analysis of strain PAMC 26510.</title>
        <authorList>
            <person name="Oh H.-M."/>
            <person name="Yang J.-A."/>
        </authorList>
    </citation>
    <scope>NUCLEOTIDE SEQUENCE [LARGE SCALE GENOMIC DNA]</scope>
    <source>
        <strain evidence="6 7">PAMC 26510</strain>
    </source>
</reference>
<dbReference type="GO" id="GO:0005886">
    <property type="term" value="C:plasma membrane"/>
    <property type="evidence" value="ECO:0007669"/>
    <property type="project" value="UniProtKB-SubCell"/>
</dbReference>
<evidence type="ECO:0000313" key="6">
    <source>
        <dbReference type="EMBL" id="OTP69997.1"/>
    </source>
</evidence>
<comment type="similarity">
    <text evidence="5">Belongs to the 4-toluene sulfonate uptake permease (TSUP) (TC 2.A.102) family.</text>
</comment>
<dbReference type="Proteomes" id="UP000194546">
    <property type="component" value="Unassembled WGS sequence"/>
</dbReference>
<keyword evidence="2 5" id="KW-0812">Transmembrane</keyword>
<dbReference type="EMBL" id="NBTY01000144">
    <property type="protein sequence ID" value="OTP69997.1"/>
    <property type="molecule type" value="Genomic_DNA"/>
</dbReference>
<feature type="transmembrane region" description="Helical" evidence="5">
    <location>
        <begin position="226"/>
        <end position="246"/>
    </location>
</feature>
<keyword evidence="3 5" id="KW-1133">Transmembrane helix</keyword>
<feature type="transmembrane region" description="Helical" evidence="5">
    <location>
        <begin position="253"/>
        <end position="272"/>
    </location>
</feature>
<gene>
    <name evidence="6" type="ORF">PAMC26510_25985</name>
</gene>
<feature type="transmembrane region" description="Helical" evidence="5">
    <location>
        <begin position="166"/>
        <end position="191"/>
    </location>
</feature>
<evidence type="ECO:0000256" key="3">
    <source>
        <dbReference type="ARBA" id="ARBA00022989"/>
    </source>
</evidence>
<name>A0A242MFN5_CABSO</name>
<evidence type="ECO:0000256" key="2">
    <source>
        <dbReference type="ARBA" id="ARBA00022692"/>
    </source>
</evidence>
<comment type="subcellular location">
    <subcellularLocation>
        <location evidence="5">Cell membrane</location>
        <topology evidence="5">Multi-pass membrane protein</topology>
    </subcellularLocation>
    <subcellularLocation>
        <location evidence="1">Membrane</location>
        <topology evidence="1">Multi-pass membrane protein</topology>
    </subcellularLocation>
</comment>
<dbReference type="InterPro" id="IPR051598">
    <property type="entry name" value="TSUP/Inactive_protease-like"/>
</dbReference>
<evidence type="ECO:0000256" key="4">
    <source>
        <dbReference type="ARBA" id="ARBA00023136"/>
    </source>
</evidence>
<proteinExistence type="inferred from homology"/>
<accession>A0A242MFN5</accession>
<keyword evidence="4 5" id="KW-0472">Membrane</keyword>
<feature type="transmembrane region" description="Helical" evidence="5">
    <location>
        <begin position="108"/>
        <end position="126"/>
    </location>
</feature>
<keyword evidence="5" id="KW-1003">Cell membrane</keyword>
<protein>
    <recommendedName>
        <fullName evidence="5">Probable membrane transporter protein</fullName>
    </recommendedName>
</protein>
<evidence type="ECO:0000256" key="1">
    <source>
        <dbReference type="ARBA" id="ARBA00004141"/>
    </source>
</evidence>